<feature type="domain" description="HAMP" evidence="7">
    <location>
        <begin position="212"/>
        <end position="264"/>
    </location>
</feature>
<evidence type="ECO:0000256" key="4">
    <source>
        <dbReference type="SAM" id="Coils"/>
    </source>
</evidence>
<reference evidence="8 9" key="2">
    <citation type="submission" date="2019-10" db="EMBL/GenBank/DDBJ databases">
        <title>Thermopilla bonchosmolovskayae gen. nov., sp. nov., a moderately thermophilic Chloroflexi bacterium from a Chukotka hot spring (Arctic, Russia), representing a novel classis Thermopillaia, which include previously uncultivated lineage OLB14.</title>
        <authorList>
            <person name="Kochetkova T.V."/>
            <person name="Zayulina K.S."/>
            <person name="Zhigarkov V.S."/>
            <person name="Minaev N.V."/>
            <person name="Novikov A."/>
            <person name="Toshchakov S.V."/>
            <person name="Elcheninov A.G."/>
            <person name="Kublanov I.V."/>
        </authorList>
    </citation>
    <scope>NUCLEOTIDE SEQUENCE [LARGE SCALE GENOMIC DNA]</scope>
    <source>
        <strain evidence="8 9">3753O</strain>
    </source>
</reference>
<dbReference type="Pfam" id="PF00015">
    <property type="entry name" value="MCPsignal"/>
    <property type="match status" value="1"/>
</dbReference>
<dbReference type="EMBL" id="CP042829">
    <property type="protein sequence ID" value="QFG02454.1"/>
    <property type="molecule type" value="Genomic_DNA"/>
</dbReference>
<reference evidence="8 9" key="1">
    <citation type="submission" date="2019-08" db="EMBL/GenBank/DDBJ databases">
        <authorList>
            <person name="Toschakov S.V."/>
        </authorList>
    </citation>
    <scope>NUCLEOTIDE SEQUENCE [LARGE SCALE GENOMIC DNA]</scope>
    <source>
        <strain evidence="8 9">3753O</strain>
    </source>
</reference>
<accession>A0ABX6C0V8</accession>
<keyword evidence="1 3" id="KW-0807">Transducer</keyword>
<proteinExistence type="inferred from homology"/>
<protein>
    <submittedName>
        <fullName evidence="8">HAMP domain-containing protein</fullName>
    </submittedName>
</protein>
<dbReference type="SUPFAM" id="SSF158472">
    <property type="entry name" value="HAMP domain-like"/>
    <property type="match status" value="1"/>
</dbReference>
<dbReference type="InterPro" id="IPR024478">
    <property type="entry name" value="HlyB_4HB_MCP"/>
</dbReference>
<dbReference type="RefSeq" id="WP_158066383.1">
    <property type="nucleotide sequence ID" value="NZ_CP042829.1"/>
</dbReference>
<comment type="similarity">
    <text evidence="2">Belongs to the methyl-accepting chemotaxis (MCP) protein family.</text>
</comment>
<dbReference type="Proteomes" id="UP000326331">
    <property type="component" value="Chromosome"/>
</dbReference>
<feature type="coiled-coil region" evidence="4">
    <location>
        <begin position="145"/>
        <end position="172"/>
    </location>
</feature>
<dbReference type="Gene3D" id="1.10.287.950">
    <property type="entry name" value="Methyl-accepting chemotaxis protein"/>
    <property type="match status" value="2"/>
</dbReference>
<evidence type="ECO:0000256" key="5">
    <source>
        <dbReference type="SAM" id="MobiDB-lite"/>
    </source>
</evidence>
<dbReference type="PROSITE" id="PS50111">
    <property type="entry name" value="CHEMOTAXIS_TRANSDUC_2"/>
    <property type="match status" value="1"/>
</dbReference>
<dbReference type="Pfam" id="PF12729">
    <property type="entry name" value="4HB_MCP_1"/>
    <property type="match status" value="1"/>
</dbReference>
<keyword evidence="4" id="KW-0175">Coiled coil</keyword>
<dbReference type="Pfam" id="PF00672">
    <property type="entry name" value="HAMP"/>
    <property type="match status" value="1"/>
</dbReference>
<feature type="domain" description="HAMP" evidence="7">
    <location>
        <begin position="265"/>
        <end position="303"/>
    </location>
</feature>
<feature type="compositionally biased region" description="Low complexity" evidence="5">
    <location>
        <begin position="362"/>
        <end position="381"/>
    </location>
</feature>
<dbReference type="SMART" id="SM00283">
    <property type="entry name" value="MA"/>
    <property type="match status" value="1"/>
</dbReference>
<evidence type="ECO:0000256" key="3">
    <source>
        <dbReference type="PROSITE-ProRule" id="PRU00284"/>
    </source>
</evidence>
<evidence type="ECO:0000313" key="8">
    <source>
        <dbReference type="EMBL" id="QFG02454.1"/>
    </source>
</evidence>
<dbReference type="SMART" id="SM00304">
    <property type="entry name" value="HAMP"/>
    <property type="match status" value="2"/>
</dbReference>
<dbReference type="PANTHER" id="PTHR32089">
    <property type="entry name" value="METHYL-ACCEPTING CHEMOTAXIS PROTEIN MCPB"/>
    <property type="match status" value="1"/>
</dbReference>
<dbReference type="InterPro" id="IPR003660">
    <property type="entry name" value="HAMP_dom"/>
</dbReference>
<dbReference type="PROSITE" id="PS50885">
    <property type="entry name" value="HAMP"/>
    <property type="match status" value="2"/>
</dbReference>
<keyword evidence="9" id="KW-1185">Reference proteome</keyword>
<evidence type="ECO:0000259" key="6">
    <source>
        <dbReference type="PROSITE" id="PS50111"/>
    </source>
</evidence>
<organism evidence="8 9">
    <name type="scientific">Tepidiforma bonchosmolovskayae</name>
    <dbReference type="NCBI Taxonomy" id="2601677"/>
    <lineage>
        <taxon>Bacteria</taxon>
        <taxon>Bacillati</taxon>
        <taxon>Chloroflexota</taxon>
        <taxon>Tepidiformia</taxon>
        <taxon>Tepidiformales</taxon>
        <taxon>Tepidiformaceae</taxon>
        <taxon>Tepidiforma</taxon>
    </lineage>
</organism>
<dbReference type="CDD" id="cd06225">
    <property type="entry name" value="HAMP"/>
    <property type="match status" value="2"/>
</dbReference>
<sequence>MSWFMNLKVQTKLLLAFGVVLALNAAVAVIGIVQVQAAGQRTDALYRENTLGVKYALLTNANMIRSAWEEKRAFLESDPSKRSHFINLSREEMAKAKQAAQDYHQTFASAEDAAQWKAVEEKVDGVIAQRTQVLDLLAAGKEAEAKQAAAAMTDAINEMNRALEDAADFNDRSATDSLEAANSATATARTLLIGLTVGAAAAGLGLASWLARSMARTAREVRDAARTIARGNVQVEVAVRSKDELGEAAQAFAEMTGYLKEMVSVADRVASGDLTSQVRPRGHDDALGNALQRMVADLLGLVTRVQQSADAILSAAGQLGEASDQMAAATGQIATAINEVTRSTVALSSLSQESAREVERVASGSQQVAAGAQESAAAAGQSRDEAAQMGERIQVVARASGEVAEAAEESRRAAQQGQAAVRQAVAAMESIAAAVERASKTVDMLGEYGQQIGDIVKTIDEIAAQTNLLALNAAIEAARAGEQGRGFAVVAENVRSLAERSSASTKEIADLIAKVQQGTQEAVQAMAAGVRDVQQGQRITAEAGQALQAIIGTVEQSAERMQQIARDVQGLAAGAERIVSSAEQIAELARDSAQGAGEMAAGTSKVTEAILQISATGEETSASAEEVSASTEELSAQAQELAATAAQMREMASALAAAAGKFRLA</sequence>
<dbReference type="SUPFAM" id="SSF58104">
    <property type="entry name" value="Methyl-accepting chemotaxis protein (MCP) signaling domain"/>
    <property type="match status" value="3"/>
</dbReference>
<evidence type="ECO:0000256" key="2">
    <source>
        <dbReference type="ARBA" id="ARBA00029447"/>
    </source>
</evidence>
<feature type="region of interest" description="Disordered" evidence="5">
    <location>
        <begin position="362"/>
        <end position="384"/>
    </location>
</feature>
<gene>
    <name evidence="8" type="ORF">Tbon_03820</name>
</gene>
<feature type="domain" description="Methyl-accepting transducer" evidence="6">
    <location>
        <begin position="350"/>
        <end position="586"/>
    </location>
</feature>
<dbReference type="Gene3D" id="6.10.340.10">
    <property type="match status" value="1"/>
</dbReference>
<evidence type="ECO:0000313" key="9">
    <source>
        <dbReference type="Proteomes" id="UP000326331"/>
    </source>
</evidence>
<evidence type="ECO:0000259" key="7">
    <source>
        <dbReference type="PROSITE" id="PS50885"/>
    </source>
</evidence>
<evidence type="ECO:0000256" key="1">
    <source>
        <dbReference type="ARBA" id="ARBA00023224"/>
    </source>
</evidence>
<dbReference type="PANTHER" id="PTHR32089:SF112">
    <property type="entry name" value="LYSOZYME-LIKE PROTEIN-RELATED"/>
    <property type="match status" value="1"/>
</dbReference>
<dbReference type="InterPro" id="IPR004089">
    <property type="entry name" value="MCPsignal_dom"/>
</dbReference>
<name>A0ABX6C0V8_9CHLR</name>